<evidence type="ECO:0000256" key="1">
    <source>
        <dbReference type="SAM" id="Phobius"/>
    </source>
</evidence>
<protein>
    <submittedName>
        <fullName evidence="2">Uncharacterized protein</fullName>
    </submittedName>
</protein>
<gene>
    <name evidence="2" type="ORF">PDIP_59800</name>
</gene>
<dbReference type="Proteomes" id="UP000009886">
    <property type="component" value="Unassembled WGS sequence"/>
</dbReference>
<reference evidence="3" key="1">
    <citation type="journal article" date="2012" name="BMC Genomics">
        <title>Genome sequence of the necrotrophic fungus Penicillium digitatum, the main postharvest pathogen of citrus.</title>
        <authorList>
            <person name="Marcet-Houben M."/>
            <person name="Ballester A.-R."/>
            <person name="de la Fuente B."/>
            <person name="Harries E."/>
            <person name="Marcos J.F."/>
            <person name="Gonzalez-Candelas L."/>
            <person name="Gabaldon T."/>
        </authorList>
    </citation>
    <scope>NUCLEOTIDE SEQUENCE [LARGE SCALE GENOMIC DNA]</scope>
    <source>
        <strain evidence="3">Pd1 / CECT 20795</strain>
    </source>
</reference>
<name>K9FMT6_PEND1</name>
<comment type="caution">
    <text evidence="2">The sequence shown here is derived from an EMBL/GenBank/DDBJ whole genome shotgun (WGS) entry which is preliminary data.</text>
</comment>
<dbReference type="HOGENOM" id="CLU_2160335_0_0_1"/>
<proteinExistence type="predicted"/>
<dbReference type="VEuPathDB" id="FungiDB:PDIP_59800"/>
<keyword evidence="1" id="KW-1133">Transmembrane helix</keyword>
<sequence length="108" mass="11987">MIVEADEIAWEYNILASGANWVLLAGYLVVPGTFTSLQKSNTVNDSLSKNTAGSAILNTIQNPPLLAISCVLFVLGTAIMGWLFNRHSTNYIWLANRLFMCVIHHYRS</sequence>
<dbReference type="KEGG" id="pdp:PDIP_59800"/>
<organism evidence="2 3">
    <name type="scientific">Penicillium digitatum (strain Pd1 / CECT 20795)</name>
    <name type="common">Green mold</name>
    <dbReference type="NCBI Taxonomy" id="1170230"/>
    <lineage>
        <taxon>Eukaryota</taxon>
        <taxon>Fungi</taxon>
        <taxon>Dikarya</taxon>
        <taxon>Ascomycota</taxon>
        <taxon>Pezizomycotina</taxon>
        <taxon>Eurotiomycetes</taxon>
        <taxon>Eurotiomycetidae</taxon>
        <taxon>Eurotiales</taxon>
        <taxon>Aspergillaceae</taxon>
        <taxon>Penicillium</taxon>
    </lineage>
</organism>
<dbReference type="AlphaFoldDB" id="K9FMT6"/>
<keyword evidence="1" id="KW-0472">Membrane</keyword>
<feature type="transmembrane region" description="Helical" evidence="1">
    <location>
        <begin position="65"/>
        <end position="84"/>
    </location>
</feature>
<evidence type="ECO:0000313" key="2">
    <source>
        <dbReference type="EMBL" id="EKV10549.1"/>
    </source>
</evidence>
<keyword evidence="1" id="KW-0812">Transmembrane</keyword>
<dbReference type="EMBL" id="AKCU01000407">
    <property type="protein sequence ID" value="EKV10549.1"/>
    <property type="molecule type" value="Genomic_DNA"/>
</dbReference>
<evidence type="ECO:0000313" key="3">
    <source>
        <dbReference type="Proteomes" id="UP000009886"/>
    </source>
</evidence>
<feature type="transmembrane region" description="Helical" evidence="1">
    <location>
        <begin position="12"/>
        <end position="30"/>
    </location>
</feature>
<dbReference type="OrthoDB" id="3254104at2759"/>
<accession>K9FMT6</accession>